<feature type="domain" description="Glycosyl transferase family 1" evidence="1">
    <location>
        <begin position="217"/>
        <end position="366"/>
    </location>
</feature>
<organism evidence="3 4">
    <name type="scientific">Haloplasma contractile SSD-17B</name>
    <dbReference type="NCBI Taxonomy" id="1033810"/>
    <lineage>
        <taxon>Bacteria</taxon>
        <taxon>Bacillati</taxon>
        <taxon>Mycoplasmatota</taxon>
        <taxon>Mollicutes</taxon>
        <taxon>Haloplasmatales</taxon>
        <taxon>Haloplasmataceae</taxon>
        <taxon>Haloplasma</taxon>
    </lineage>
</organism>
<keyword evidence="4" id="KW-1185">Reference proteome</keyword>
<reference evidence="3 4" key="1">
    <citation type="journal article" date="2011" name="J. Bacteriol.">
        <title>Genome sequence of Haloplasma contractile, an unusual contractile bacterium from a deep-sea anoxic brine lake.</title>
        <authorList>
            <person name="Antunes A."/>
            <person name="Alam I."/>
            <person name="El Dorry H."/>
            <person name="Siam R."/>
            <person name="Robertson A."/>
            <person name="Bajic V.B."/>
            <person name="Stingl U."/>
        </authorList>
    </citation>
    <scope>NUCLEOTIDE SEQUENCE [LARGE SCALE GENOMIC DNA]</scope>
    <source>
        <strain evidence="3 4">SSD-17B</strain>
    </source>
</reference>
<keyword evidence="3" id="KW-0808">Transferase</keyword>
<dbReference type="Pfam" id="PF00534">
    <property type="entry name" value="Glycos_transf_1"/>
    <property type="match status" value="1"/>
</dbReference>
<accession>U2E6V0</accession>
<evidence type="ECO:0000313" key="4">
    <source>
        <dbReference type="Proteomes" id="UP000005707"/>
    </source>
</evidence>
<dbReference type="SUPFAM" id="SSF53756">
    <property type="entry name" value="UDP-Glycosyltransferase/glycogen phosphorylase"/>
    <property type="match status" value="1"/>
</dbReference>
<keyword evidence="3" id="KW-0328">Glycosyltransferase</keyword>
<gene>
    <name evidence="3" type="ORF">HLPCO_003066</name>
</gene>
<dbReference type="CDD" id="cd03794">
    <property type="entry name" value="GT4_WbuB-like"/>
    <property type="match status" value="1"/>
</dbReference>
<dbReference type="Gene3D" id="3.40.50.2000">
    <property type="entry name" value="Glycogen Phosphorylase B"/>
    <property type="match status" value="2"/>
</dbReference>
<dbReference type="EMBL" id="AFNU02000022">
    <property type="protein sequence ID" value="ERJ10943.1"/>
    <property type="molecule type" value="Genomic_DNA"/>
</dbReference>
<dbReference type="STRING" id="1033810.HLPCO_003066"/>
<dbReference type="EC" id="2.4.1.214" evidence="3"/>
<feature type="domain" description="Glycosyltransferase subfamily 4-like N-terminal" evidence="2">
    <location>
        <begin position="18"/>
        <end position="196"/>
    </location>
</feature>
<dbReference type="eggNOG" id="COG0438">
    <property type="taxonomic scope" value="Bacteria"/>
</dbReference>
<dbReference type="InParanoid" id="U2E6V0"/>
<sequence length="402" mass="46192">MMNILVVSQYYHPEPFRITDICESLVKKDHNVTVLTGLPNYPEGKVLPEYKFGKNRYEIINGVIIKRTFEIGRGNCKSKLFLNYFSFSISASIKAYFTKDKYDVILFNQLSPIMSGIPALVYKKRHKKKILLYCLDLWPASLAAGGLKKDSIIYNLFHRISKFIYKSADKITVTSSMFKQYFENTLEINSNDIDHLPQYAEDLFSEKYFSENNSTYAKNTYDFVFAGNIGDMQSVETIIKAAYELKDYKNIIFHIVGDGSKLNQCKKLIKTLSLKSVKLYGRRPLSDMPKFYSKADAMLVTLKDNDNISNTLPGKIQSYMAFGKPIIGAINGEGQKVIQDSECGFCCDAEDYKSLAKLILKFSKVDNKEILSKNSYNYYNEKYNKEIFIKKLEEALIELEDK</sequence>
<dbReference type="Pfam" id="PF13439">
    <property type="entry name" value="Glyco_transf_4"/>
    <property type="match status" value="1"/>
</dbReference>
<evidence type="ECO:0000259" key="1">
    <source>
        <dbReference type="Pfam" id="PF00534"/>
    </source>
</evidence>
<dbReference type="GO" id="GO:0018392">
    <property type="term" value="F:glycoprotein 3-alpha-L-fucosyltransferase activity"/>
    <property type="evidence" value="ECO:0007669"/>
    <property type="project" value="UniProtKB-EC"/>
</dbReference>
<name>U2E6V0_9MOLU</name>
<dbReference type="InterPro" id="IPR001296">
    <property type="entry name" value="Glyco_trans_1"/>
</dbReference>
<protein>
    <submittedName>
        <fullName evidence="3">Glycoprotein 3-alpha-L-fucosyltransferase</fullName>
        <ecNumber evidence="3">2.4.1.214</ecNumber>
    </submittedName>
</protein>
<dbReference type="AlphaFoldDB" id="U2E6V0"/>
<dbReference type="PANTHER" id="PTHR12526">
    <property type="entry name" value="GLYCOSYLTRANSFERASE"/>
    <property type="match status" value="1"/>
</dbReference>
<reference evidence="3 4" key="2">
    <citation type="journal article" date="2013" name="PLoS ONE">
        <title>INDIGO - INtegrated Data Warehouse of MIcrobial GenOmes with Examples from the Red Sea Extremophiles.</title>
        <authorList>
            <person name="Alam I."/>
            <person name="Antunes A."/>
            <person name="Kamau A.A."/>
            <person name="Ba Alawi W."/>
            <person name="Kalkatawi M."/>
            <person name="Stingl U."/>
            <person name="Bajic V.B."/>
        </authorList>
    </citation>
    <scope>NUCLEOTIDE SEQUENCE [LARGE SCALE GENOMIC DNA]</scope>
    <source>
        <strain evidence="3 4">SSD-17B</strain>
    </source>
</reference>
<evidence type="ECO:0000259" key="2">
    <source>
        <dbReference type="Pfam" id="PF13439"/>
    </source>
</evidence>
<dbReference type="Proteomes" id="UP000005707">
    <property type="component" value="Unassembled WGS sequence"/>
</dbReference>
<comment type="caution">
    <text evidence="3">The sequence shown here is derived from an EMBL/GenBank/DDBJ whole genome shotgun (WGS) entry which is preliminary data.</text>
</comment>
<proteinExistence type="predicted"/>
<evidence type="ECO:0000313" key="3">
    <source>
        <dbReference type="EMBL" id="ERJ10943.1"/>
    </source>
</evidence>
<dbReference type="InterPro" id="IPR028098">
    <property type="entry name" value="Glyco_trans_4-like_N"/>
</dbReference>
<dbReference type="PANTHER" id="PTHR12526:SF609">
    <property type="entry name" value="LIPOPOLYSACCHARIDE BIOSYNTHESIS PROTEIN"/>
    <property type="match status" value="1"/>
</dbReference>